<sequence>MLLSSRCQMRPPIDADGEELIRLWTDPTVRIFLGGSLSKDEAAARVSDLLSTRENVWVVTLIGARAREPVIGLIALHSHHDGEDVEISYSFLPEFTGQGLAAEAVDRILQHALFHMGLRSLVAETQAANLPSCRMLERIGFACVGETQRFGACQRIYRFAVPPAASSLDI</sequence>
<dbReference type="InterPro" id="IPR000182">
    <property type="entry name" value="GNAT_dom"/>
</dbReference>
<keyword evidence="3" id="KW-1185">Reference proteome</keyword>
<dbReference type="InterPro" id="IPR016181">
    <property type="entry name" value="Acyl_CoA_acyltransferase"/>
</dbReference>
<accession>A0ABX3P892</accession>
<protein>
    <recommendedName>
        <fullName evidence="1">N-acetyltransferase domain-containing protein</fullName>
    </recommendedName>
</protein>
<dbReference type="SUPFAM" id="SSF55729">
    <property type="entry name" value="Acyl-CoA N-acyltransferases (Nat)"/>
    <property type="match status" value="1"/>
</dbReference>
<evidence type="ECO:0000313" key="2">
    <source>
        <dbReference type="EMBL" id="OQP84422.1"/>
    </source>
</evidence>
<dbReference type="EMBL" id="MSPX01000021">
    <property type="protein sequence ID" value="OQP84422.1"/>
    <property type="molecule type" value="Genomic_DNA"/>
</dbReference>
<gene>
    <name evidence="2" type="ORF">BTR14_19875</name>
</gene>
<evidence type="ECO:0000313" key="3">
    <source>
        <dbReference type="Proteomes" id="UP000192652"/>
    </source>
</evidence>
<dbReference type="PANTHER" id="PTHR43792:SF1">
    <property type="entry name" value="N-ACETYLTRANSFERASE DOMAIN-CONTAINING PROTEIN"/>
    <property type="match status" value="1"/>
</dbReference>
<comment type="caution">
    <text evidence="2">The sequence shown here is derived from an EMBL/GenBank/DDBJ whole genome shotgun (WGS) entry which is preliminary data.</text>
</comment>
<dbReference type="PROSITE" id="PS51186">
    <property type="entry name" value="GNAT"/>
    <property type="match status" value="1"/>
</dbReference>
<organism evidence="2 3">
    <name type="scientific">Xaviernesmea rhizosphaerae</name>
    <dbReference type="NCBI Taxonomy" id="1672749"/>
    <lineage>
        <taxon>Bacteria</taxon>
        <taxon>Pseudomonadati</taxon>
        <taxon>Pseudomonadota</taxon>
        <taxon>Alphaproteobacteria</taxon>
        <taxon>Hyphomicrobiales</taxon>
        <taxon>Rhizobiaceae</taxon>
        <taxon>Rhizobium/Agrobacterium group</taxon>
        <taxon>Xaviernesmea</taxon>
    </lineage>
</organism>
<proteinExistence type="predicted"/>
<dbReference type="PANTHER" id="PTHR43792">
    <property type="entry name" value="GNAT FAMILY, PUTATIVE (AFU_ORTHOLOGUE AFUA_3G00765)-RELATED-RELATED"/>
    <property type="match status" value="1"/>
</dbReference>
<evidence type="ECO:0000259" key="1">
    <source>
        <dbReference type="PROSITE" id="PS51186"/>
    </source>
</evidence>
<dbReference type="InterPro" id="IPR051531">
    <property type="entry name" value="N-acetyltransferase"/>
</dbReference>
<dbReference type="RefSeq" id="WP_081177444.1">
    <property type="nucleotide sequence ID" value="NZ_MSPX01000021.1"/>
</dbReference>
<dbReference type="Pfam" id="PF13302">
    <property type="entry name" value="Acetyltransf_3"/>
    <property type="match status" value="1"/>
</dbReference>
<dbReference type="Gene3D" id="3.40.630.30">
    <property type="match status" value="1"/>
</dbReference>
<dbReference type="Proteomes" id="UP000192652">
    <property type="component" value="Unassembled WGS sequence"/>
</dbReference>
<reference evidence="2 3" key="1">
    <citation type="journal article" date="2017" name="Antonie Van Leeuwenhoek">
        <title>Rhizobium rhizosphaerae sp. nov., a novel species isolated from rice rhizosphere.</title>
        <authorList>
            <person name="Zhao J.J."/>
            <person name="Zhang J."/>
            <person name="Zhang R.J."/>
            <person name="Zhang C.W."/>
            <person name="Yin H.Q."/>
            <person name="Zhang X.X."/>
        </authorList>
    </citation>
    <scope>NUCLEOTIDE SEQUENCE [LARGE SCALE GENOMIC DNA]</scope>
    <source>
        <strain evidence="2 3">RD15</strain>
    </source>
</reference>
<feature type="domain" description="N-acetyltransferase" evidence="1">
    <location>
        <begin position="7"/>
        <end position="162"/>
    </location>
</feature>
<name>A0ABX3P892_9HYPH</name>